<reference evidence="3" key="2">
    <citation type="submission" date="2015-03" db="EMBL/GenBank/DDBJ databases">
        <title>Genome sequence of Paenibacillus beijingensis strain DSM 24997T.</title>
        <authorList>
            <person name="Kwak Y."/>
            <person name="Shin J.-H."/>
        </authorList>
    </citation>
    <scope>NUCLEOTIDE SEQUENCE [LARGE SCALE GENOMIC DNA]</scope>
    <source>
        <strain evidence="3">DSM 24997</strain>
    </source>
</reference>
<dbReference type="InterPro" id="IPR036259">
    <property type="entry name" value="MFS_trans_sf"/>
</dbReference>
<evidence type="ECO:0000256" key="1">
    <source>
        <dbReference type="SAM" id="Phobius"/>
    </source>
</evidence>
<keyword evidence="3" id="KW-1185">Reference proteome</keyword>
<dbReference type="PATRIC" id="fig|1126833.4.peg.1311"/>
<feature type="transmembrane region" description="Helical" evidence="1">
    <location>
        <begin position="63"/>
        <end position="85"/>
    </location>
</feature>
<gene>
    <name evidence="2" type="ORF">VN24_06035</name>
</gene>
<name>A0A0D5NFR9_9BACL</name>
<keyword evidence="1" id="KW-1133">Transmembrane helix</keyword>
<dbReference type="Proteomes" id="UP000032633">
    <property type="component" value="Chromosome"/>
</dbReference>
<dbReference type="AlphaFoldDB" id="A0A0D5NFR9"/>
<dbReference type="HOGENOM" id="CLU_2331065_0_0_9"/>
<dbReference type="EMBL" id="CP011058">
    <property type="protein sequence ID" value="AJY74214.1"/>
    <property type="molecule type" value="Genomic_DNA"/>
</dbReference>
<accession>A0A0D5NFR9</accession>
<evidence type="ECO:0000313" key="2">
    <source>
        <dbReference type="EMBL" id="AJY74214.1"/>
    </source>
</evidence>
<dbReference type="SUPFAM" id="SSF103473">
    <property type="entry name" value="MFS general substrate transporter"/>
    <property type="match status" value="1"/>
</dbReference>
<sequence>MAHFTGLGLAPIYPCMLHETPIRFGKTNASTLMGYQMAVAYTGSTLMPPFLGFLAGFSTIGIFPLYLVVSAAALLLFSEWLNVVLRKRKELRQIRAIS</sequence>
<proteinExistence type="predicted"/>
<protein>
    <submittedName>
        <fullName evidence="2">Uncharacterized protein</fullName>
    </submittedName>
</protein>
<dbReference type="KEGG" id="pbj:VN24_06035"/>
<evidence type="ECO:0000313" key="3">
    <source>
        <dbReference type="Proteomes" id="UP000032633"/>
    </source>
</evidence>
<keyword evidence="1" id="KW-0472">Membrane</keyword>
<organism evidence="2 3">
    <name type="scientific">Paenibacillus beijingensis</name>
    <dbReference type="NCBI Taxonomy" id="1126833"/>
    <lineage>
        <taxon>Bacteria</taxon>
        <taxon>Bacillati</taxon>
        <taxon>Bacillota</taxon>
        <taxon>Bacilli</taxon>
        <taxon>Bacillales</taxon>
        <taxon>Paenibacillaceae</taxon>
        <taxon>Paenibacillus</taxon>
    </lineage>
</organism>
<reference evidence="2 3" key="1">
    <citation type="journal article" date="2015" name="J. Biotechnol.">
        <title>Complete genome sequence of Paenibacillus beijingensis 7188(T) (=DSM 24997(T)), a novel rhizobacterium from jujube garden soil.</title>
        <authorList>
            <person name="Kwak Y."/>
            <person name="Shin J.H."/>
        </authorList>
    </citation>
    <scope>NUCLEOTIDE SEQUENCE [LARGE SCALE GENOMIC DNA]</scope>
    <source>
        <strain evidence="2 3">DSM 24997</strain>
    </source>
</reference>
<keyword evidence="1" id="KW-0812">Transmembrane</keyword>